<feature type="transmembrane region" description="Helical" evidence="6">
    <location>
        <begin position="314"/>
        <end position="332"/>
    </location>
</feature>
<keyword evidence="3 6" id="KW-1133">Transmembrane helix</keyword>
<keyword evidence="8" id="KW-1185">Reference proteome</keyword>
<dbReference type="Proteomes" id="UP000275267">
    <property type="component" value="Unassembled WGS sequence"/>
</dbReference>
<feature type="region of interest" description="Disordered" evidence="5">
    <location>
        <begin position="256"/>
        <end position="296"/>
    </location>
</feature>
<dbReference type="NCBIfam" id="TIGR01571">
    <property type="entry name" value="A_thal_Cys_rich"/>
    <property type="match status" value="1"/>
</dbReference>
<dbReference type="GO" id="GO:0016020">
    <property type="term" value="C:membrane"/>
    <property type="evidence" value="ECO:0007669"/>
    <property type="project" value="UniProtKB-SubCell"/>
</dbReference>
<dbReference type="OrthoDB" id="6407410at2759"/>
<feature type="transmembrane region" description="Helical" evidence="6">
    <location>
        <begin position="190"/>
        <end position="214"/>
    </location>
</feature>
<evidence type="ECO:0000256" key="5">
    <source>
        <dbReference type="SAM" id="MobiDB-lite"/>
    </source>
</evidence>
<dbReference type="PANTHER" id="PTHR31045:SF24">
    <property type="entry name" value="PLAC8 FAMILY PROTEIN"/>
    <property type="match status" value="1"/>
</dbReference>
<dbReference type="AlphaFoldDB" id="A0A3L6PJS1"/>
<keyword evidence="4 6" id="KW-0472">Membrane</keyword>
<evidence type="ECO:0000256" key="2">
    <source>
        <dbReference type="ARBA" id="ARBA00022692"/>
    </source>
</evidence>
<dbReference type="GO" id="GO:0009975">
    <property type="term" value="F:cyclase activity"/>
    <property type="evidence" value="ECO:0007669"/>
    <property type="project" value="TreeGrafter"/>
</dbReference>
<feature type="compositionally biased region" description="Low complexity" evidence="5">
    <location>
        <begin position="269"/>
        <end position="282"/>
    </location>
</feature>
<dbReference type="InterPro" id="IPR021369">
    <property type="entry name" value="DUF2985"/>
</dbReference>
<evidence type="ECO:0000313" key="8">
    <source>
        <dbReference type="Proteomes" id="UP000275267"/>
    </source>
</evidence>
<accession>A0A3L6PJS1</accession>
<evidence type="ECO:0000256" key="4">
    <source>
        <dbReference type="ARBA" id="ARBA00023136"/>
    </source>
</evidence>
<protein>
    <recommendedName>
        <fullName evidence="9">PLAC8 family protein</fullName>
    </recommendedName>
</protein>
<organism evidence="7 8">
    <name type="scientific">Panicum miliaceum</name>
    <name type="common">Proso millet</name>
    <name type="synonym">Broomcorn millet</name>
    <dbReference type="NCBI Taxonomy" id="4540"/>
    <lineage>
        <taxon>Eukaryota</taxon>
        <taxon>Viridiplantae</taxon>
        <taxon>Streptophyta</taxon>
        <taxon>Embryophyta</taxon>
        <taxon>Tracheophyta</taxon>
        <taxon>Spermatophyta</taxon>
        <taxon>Magnoliopsida</taxon>
        <taxon>Liliopsida</taxon>
        <taxon>Poales</taxon>
        <taxon>Poaceae</taxon>
        <taxon>PACMAD clade</taxon>
        <taxon>Panicoideae</taxon>
        <taxon>Panicodae</taxon>
        <taxon>Paniceae</taxon>
        <taxon>Panicinae</taxon>
        <taxon>Panicum</taxon>
        <taxon>Panicum sect. Panicum</taxon>
    </lineage>
</organism>
<evidence type="ECO:0000256" key="6">
    <source>
        <dbReference type="SAM" id="Phobius"/>
    </source>
</evidence>
<feature type="transmembrane region" description="Helical" evidence="6">
    <location>
        <begin position="95"/>
        <end position="118"/>
    </location>
</feature>
<evidence type="ECO:0008006" key="9">
    <source>
        <dbReference type="Google" id="ProtNLM"/>
    </source>
</evidence>
<evidence type="ECO:0000313" key="7">
    <source>
        <dbReference type="EMBL" id="RLM59057.1"/>
    </source>
</evidence>
<dbReference type="InterPro" id="IPR006461">
    <property type="entry name" value="PLAC_motif_containing"/>
</dbReference>
<evidence type="ECO:0000256" key="3">
    <source>
        <dbReference type="ARBA" id="ARBA00022989"/>
    </source>
</evidence>
<reference evidence="8" key="1">
    <citation type="journal article" date="2019" name="Nat. Commun.">
        <title>The genome of broomcorn millet.</title>
        <authorList>
            <person name="Zou C."/>
            <person name="Miki D."/>
            <person name="Li D."/>
            <person name="Tang Q."/>
            <person name="Xiao L."/>
            <person name="Rajput S."/>
            <person name="Deng P."/>
            <person name="Jia W."/>
            <person name="Huang R."/>
            <person name="Zhang M."/>
            <person name="Sun Y."/>
            <person name="Hu J."/>
            <person name="Fu X."/>
            <person name="Schnable P.S."/>
            <person name="Li F."/>
            <person name="Zhang H."/>
            <person name="Feng B."/>
            <person name="Zhu X."/>
            <person name="Liu R."/>
            <person name="Schnable J.C."/>
            <person name="Zhu J.-K."/>
            <person name="Zhang H."/>
        </authorList>
    </citation>
    <scope>NUCLEOTIDE SEQUENCE [LARGE SCALE GENOMIC DNA]</scope>
</reference>
<comment type="caution">
    <text evidence="7">The sequence shown here is derived from an EMBL/GenBank/DDBJ whole genome shotgun (WGS) entry which is preliminary data.</text>
</comment>
<dbReference type="PANTHER" id="PTHR31045">
    <property type="entry name" value="PLAC8 FAMILY PROTEIN-RELATED"/>
    <property type="match status" value="1"/>
</dbReference>
<feature type="transmembrane region" description="Helical" evidence="6">
    <location>
        <begin position="339"/>
        <end position="360"/>
    </location>
</feature>
<evidence type="ECO:0000256" key="1">
    <source>
        <dbReference type="ARBA" id="ARBA00004370"/>
    </source>
</evidence>
<gene>
    <name evidence="7" type="ORF">C2845_PM18G13480</name>
</gene>
<sequence length="720" mass="78947">MGSSSSGGDAGDPKLQKHGEQHRAAGMMGNGSSDSYKQRYYYDDAPSEGYWQSSSSPASSTRQMLSRPVAFVKKIDWGSLWGKAKEWIRNPMNMALLVWIVAVGVSGAILFMVMTGMLNRVLATKPQRDTWFEVNNQILNALFTLMCLYQHPRRFYHLALLCRWRAGDMLQLRQVYCKDGTCKPSERKHITVVVLLLHLNCFAQYALCGLNLGYRRPERPVIGVALTISVAICAPAVAGLYNNLSPLGNDYEAQAAQAYDDDDEEEEASSSSCNNNNNNPRQLQRKRRKSSSLDKQQSRGEWAGGLLDVWDDMSLAYLSVLCSCCVFGWNMSRLGFGNMYVHIATFLLLCLAPFFIFDLAAVSIDNEDVRDALGLAGIFLCVLGLLYGGFWRIQMRRRFRLPASHACCGKPDLTDCLQWLCCCPCALAQEVRTADALAPPAARPVASINDDDGVVTVPPASVSVIIRIKAEQVHNSVSSGTGIAKNVVPAITAIREEASGSVKCTTFLPHPQITPSRPFGGPASTFAKPSSLRMPSPSVGFFTQENAHVSHGNVYKRNVGRCFMGNASSLVKPPRYKQPQDLKDRLDLTKPPSTNCTTASNLVLLPVIGESNPNTLVAPEKESSSKFITTYSAKYGNANNQERSAVNCSLAGNEVTIQPPNPAKNDAARNSMPVVYSDTSHVERRGISKEIEPFENSYTLKAVYPSTIESIDSSLKSTCP</sequence>
<proteinExistence type="predicted"/>
<dbReference type="EMBL" id="PQIB02000017">
    <property type="protein sequence ID" value="RLM59057.1"/>
    <property type="molecule type" value="Genomic_DNA"/>
</dbReference>
<feature type="transmembrane region" description="Helical" evidence="6">
    <location>
        <begin position="372"/>
        <end position="391"/>
    </location>
</feature>
<dbReference type="STRING" id="4540.A0A3L6PJS1"/>
<feature type="compositionally biased region" description="Acidic residues" evidence="5">
    <location>
        <begin position="259"/>
        <end position="268"/>
    </location>
</feature>
<feature type="transmembrane region" description="Helical" evidence="6">
    <location>
        <begin position="221"/>
        <end position="241"/>
    </location>
</feature>
<feature type="compositionally biased region" description="Basic and acidic residues" evidence="5">
    <location>
        <begin position="11"/>
        <end position="23"/>
    </location>
</feature>
<keyword evidence="2 6" id="KW-0812">Transmembrane</keyword>
<feature type="region of interest" description="Disordered" evidence="5">
    <location>
        <begin position="1"/>
        <end position="35"/>
    </location>
</feature>
<dbReference type="Pfam" id="PF04749">
    <property type="entry name" value="PLAC8"/>
    <property type="match status" value="1"/>
</dbReference>
<dbReference type="GO" id="GO:0051762">
    <property type="term" value="P:sesquiterpene biosynthetic process"/>
    <property type="evidence" value="ECO:0007669"/>
    <property type="project" value="TreeGrafter"/>
</dbReference>
<name>A0A3L6PJS1_PANMI</name>
<dbReference type="Pfam" id="PF11204">
    <property type="entry name" value="DUF2985"/>
    <property type="match status" value="1"/>
</dbReference>
<comment type="subcellular location">
    <subcellularLocation>
        <location evidence="1">Membrane</location>
    </subcellularLocation>
</comment>